<keyword evidence="1" id="KW-0812">Transmembrane</keyword>
<dbReference type="InterPro" id="IPR007359">
    <property type="entry name" value="SigmaE_reg_RseC_MucC"/>
</dbReference>
<dbReference type="PANTHER" id="PTHR35867">
    <property type="entry name" value="PROTEIN RSEC"/>
    <property type="match status" value="1"/>
</dbReference>
<protein>
    <recommendedName>
        <fullName evidence="4">Fis family transcriptional regulator</fullName>
    </recommendedName>
</protein>
<dbReference type="OrthoDB" id="9795854at2"/>
<keyword evidence="3" id="KW-1185">Reference proteome</keyword>
<name>A0A3R5XVL1_9BACT</name>
<proteinExistence type="predicted"/>
<keyword evidence="1" id="KW-0472">Membrane</keyword>
<accession>A0A3R5XVL1</accession>
<dbReference type="RefSeq" id="WP_128465498.1">
    <property type="nucleotide sequence ID" value="NZ_CP035108.1"/>
</dbReference>
<keyword evidence="1" id="KW-1133">Transmembrane helix</keyword>
<dbReference type="Proteomes" id="UP000287502">
    <property type="component" value="Chromosome"/>
</dbReference>
<evidence type="ECO:0000256" key="1">
    <source>
        <dbReference type="SAM" id="Phobius"/>
    </source>
</evidence>
<dbReference type="AlphaFoldDB" id="A0A3R5XVL1"/>
<dbReference type="PANTHER" id="PTHR35867:SF1">
    <property type="entry name" value="PROTEIN RSEC"/>
    <property type="match status" value="1"/>
</dbReference>
<dbReference type="Pfam" id="PF04246">
    <property type="entry name" value="RseC_MucC"/>
    <property type="match status" value="1"/>
</dbReference>
<feature type="transmembrane region" description="Helical" evidence="1">
    <location>
        <begin position="78"/>
        <end position="97"/>
    </location>
</feature>
<evidence type="ECO:0000313" key="2">
    <source>
        <dbReference type="EMBL" id="QAR32211.1"/>
    </source>
</evidence>
<reference evidence="2 3" key="1">
    <citation type="submission" date="2019-01" db="EMBL/GenBank/DDBJ databases">
        <title>Geovibrio thiophilus DSM 11263, complete genome.</title>
        <authorList>
            <person name="Spring S."/>
            <person name="Bunk B."/>
            <person name="Sproer C."/>
        </authorList>
    </citation>
    <scope>NUCLEOTIDE SEQUENCE [LARGE SCALE GENOMIC DNA]</scope>
    <source>
        <strain evidence="2 3">DSM 11263</strain>
    </source>
</reference>
<organism evidence="2 3">
    <name type="scientific">Geovibrio thiophilus</name>
    <dbReference type="NCBI Taxonomy" id="139438"/>
    <lineage>
        <taxon>Bacteria</taxon>
        <taxon>Pseudomonadati</taxon>
        <taxon>Deferribacterota</taxon>
        <taxon>Deferribacteres</taxon>
        <taxon>Deferribacterales</taxon>
        <taxon>Geovibrionaceae</taxon>
        <taxon>Geovibrio</taxon>
    </lineage>
</organism>
<evidence type="ECO:0000313" key="3">
    <source>
        <dbReference type="Proteomes" id="UP000287502"/>
    </source>
</evidence>
<gene>
    <name evidence="2" type="ORF">EP073_02005</name>
</gene>
<evidence type="ECO:0008006" key="4">
    <source>
        <dbReference type="Google" id="ProtNLM"/>
    </source>
</evidence>
<sequence length="135" mass="14348">MPAQGITHKGLVIEEDTGSGALIEIARSGACGGCKEKGACGMTESGSLLVRLKSPRRLKKGDEVTVEISRSEFYRSVGLVYIAPVALMLTAAVAAGSMGFSELLTAVLTLAVPAVYFPVLRLFLKNGSRTRYKIR</sequence>
<dbReference type="EMBL" id="CP035108">
    <property type="protein sequence ID" value="QAR32211.1"/>
    <property type="molecule type" value="Genomic_DNA"/>
</dbReference>
<dbReference type="KEGG" id="gtl:EP073_02005"/>
<feature type="transmembrane region" description="Helical" evidence="1">
    <location>
        <begin position="103"/>
        <end position="124"/>
    </location>
</feature>